<evidence type="ECO:0000313" key="1">
    <source>
        <dbReference type="EMBL" id="MBE8724592.1"/>
    </source>
</evidence>
<name>A0ABR9TGU8_9FLAO</name>
<dbReference type="EMBL" id="PRDM01000001">
    <property type="protein sequence ID" value="MBE8724592.1"/>
    <property type="molecule type" value="Genomic_DNA"/>
</dbReference>
<proteinExistence type="predicted"/>
<organism evidence="1 2">
    <name type="scientific">Flavobacterium hungaricum</name>
    <dbReference type="NCBI Taxonomy" id="2082725"/>
    <lineage>
        <taxon>Bacteria</taxon>
        <taxon>Pseudomonadati</taxon>
        <taxon>Bacteroidota</taxon>
        <taxon>Flavobacteriia</taxon>
        <taxon>Flavobacteriales</taxon>
        <taxon>Flavobacteriaceae</taxon>
        <taxon>Flavobacterium</taxon>
    </lineage>
</organism>
<accession>A0ABR9TGU8</accession>
<reference evidence="1 2" key="1">
    <citation type="submission" date="2018-07" db="EMBL/GenBank/DDBJ databases">
        <title>Genome assembly of strain KB82.</title>
        <authorList>
            <person name="Kukolya J."/>
            <person name="Horvath B."/>
            <person name="Nagy I."/>
            <person name="Toth A."/>
        </authorList>
    </citation>
    <scope>NUCLEOTIDE SEQUENCE [LARGE SCALE GENOMIC DNA]</scope>
    <source>
        <strain evidence="1 2">Kb82</strain>
    </source>
</reference>
<dbReference type="Proteomes" id="UP000640614">
    <property type="component" value="Unassembled WGS sequence"/>
</dbReference>
<gene>
    <name evidence="1" type="ORF">C4F50_06480</name>
</gene>
<comment type="caution">
    <text evidence="1">The sequence shown here is derived from an EMBL/GenBank/DDBJ whole genome shotgun (WGS) entry which is preliminary data.</text>
</comment>
<keyword evidence="2" id="KW-1185">Reference proteome</keyword>
<protein>
    <submittedName>
        <fullName evidence="1">Uncharacterized protein</fullName>
    </submittedName>
</protein>
<sequence>MILSGFVFLCFECILTQSLSEDAKFFFNLAKSLKRKDYFQYELPPALAGGSLKFTINGFSLTYIVWLKPFAVLLHFSIQLKLDAIPIFATLRDSKFLAKPFANLAEKSLCPCG</sequence>
<evidence type="ECO:0000313" key="2">
    <source>
        <dbReference type="Proteomes" id="UP000640614"/>
    </source>
</evidence>